<evidence type="ECO:0000256" key="3">
    <source>
        <dbReference type="ARBA" id="ARBA00022801"/>
    </source>
</evidence>
<dbReference type="PROSITE" id="PS51327">
    <property type="entry name" value="DICER_DSRBF"/>
    <property type="match status" value="1"/>
</dbReference>
<feature type="domain" description="RNase III" evidence="8">
    <location>
        <begin position="515"/>
        <end position="668"/>
    </location>
</feature>
<evidence type="ECO:0000313" key="10">
    <source>
        <dbReference type="EMBL" id="OCF34053.1"/>
    </source>
</evidence>
<dbReference type="Gene3D" id="3.30.160.380">
    <property type="entry name" value="Dicer dimerisation domain"/>
    <property type="match status" value="1"/>
</dbReference>
<protein>
    <recommendedName>
        <fullName evidence="12">RNase III domain-containing protein</fullName>
    </recommendedName>
</protein>
<evidence type="ECO:0008006" key="12">
    <source>
        <dbReference type="Google" id="ProtNLM"/>
    </source>
</evidence>
<evidence type="ECO:0000256" key="4">
    <source>
        <dbReference type="ARBA" id="ARBA00022806"/>
    </source>
</evidence>
<evidence type="ECO:0000256" key="1">
    <source>
        <dbReference type="ARBA" id="ARBA00022737"/>
    </source>
</evidence>
<evidence type="ECO:0000259" key="8">
    <source>
        <dbReference type="PROSITE" id="PS50142"/>
    </source>
</evidence>
<dbReference type="GO" id="GO:0005737">
    <property type="term" value="C:cytoplasm"/>
    <property type="evidence" value="ECO:0007669"/>
    <property type="project" value="TreeGrafter"/>
</dbReference>
<keyword evidence="5" id="KW-0067">ATP-binding</keyword>
<dbReference type="EMBL" id="KI669502">
    <property type="protein sequence ID" value="OCF34053.1"/>
    <property type="molecule type" value="Genomic_DNA"/>
</dbReference>
<dbReference type="InterPro" id="IPR005034">
    <property type="entry name" value="Dicer_dimerisation"/>
</dbReference>
<dbReference type="PROSITE" id="PS50142">
    <property type="entry name" value="RNASE_3_2"/>
    <property type="match status" value="2"/>
</dbReference>
<feature type="domain" description="Dicer dsRNA-binding fold" evidence="9">
    <location>
        <begin position="32"/>
        <end position="163"/>
    </location>
</feature>
<dbReference type="AlphaFoldDB" id="A0A1B9GSR5"/>
<dbReference type="CDD" id="cd00593">
    <property type="entry name" value="RIBOc"/>
    <property type="match status" value="2"/>
</dbReference>
<dbReference type="OrthoDB" id="416741at2759"/>
<keyword evidence="6" id="KW-0694">RNA-binding</keyword>
<dbReference type="GO" id="GO:0005634">
    <property type="term" value="C:nucleus"/>
    <property type="evidence" value="ECO:0007669"/>
    <property type="project" value="TreeGrafter"/>
</dbReference>
<keyword evidence="4" id="KW-0347">Helicase</keyword>
<reference evidence="11" key="2">
    <citation type="submission" date="2013-12" db="EMBL/GenBank/DDBJ databases">
        <title>Evolution of pathogenesis and genome organization in the Tremellales.</title>
        <authorList>
            <person name="Cuomo C."/>
            <person name="Litvintseva A."/>
            <person name="Heitman J."/>
            <person name="Chen Y."/>
            <person name="Sun S."/>
            <person name="Springer D."/>
            <person name="Dromer F."/>
            <person name="Young S."/>
            <person name="Zeng Q."/>
            <person name="Chapman S."/>
            <person name="Gujja S."/>
            <person name="Saif S."/>
            <person name="Birren B."/>
        </authorList>
    </citation>
    <scope>NUCLEOTIDE SEQUENCE [LARGE SCALE GENOMIC DNA]</scope>
    <source>
        <strain evidence="11">BCC8398</strain>
    </source>
</reference>
<name>A0A1B9GSR5_9TREE</name>
<evidence type="ECO:0000256" key="6">
    <source>
        <dbReference type="PROSITE-ProRule" id="PRU00657"/>
    </source>
</evidence>
<evidence type="ECO:0000313" key="11">
    <source>
        <dbReference type="Proteomes" id="UP000092666"/>
    </source>
</evidence>
<keyword evidence="1" id="KW-0677">Repeat</keyword>
<feature type="compositionally biased region" description="Basic residues" evidence="7">
    <location>
        <begin position="1012"/>
        <end position="1023"/>
    </location>
</feature>
<evidence type="ECO:0000256" key="2">
    <source>
        <dbReference type="ARBA" id="ARBA00022741"/>
    </source>
</evidence>
<evidence type="ECO:0000256" key="7">
    <source>
        <dbReference type="SAM" id="MobiDB-lite"/>
    </source>
</evidence>
<keyword evidence="11" id="KW-1185">Reference proteome</keyword>
<dbReference type="Pfam" id="PF00636">
    <property type="entry name" value="Ribonuclease_3"/>
    <property type="match status" value="2"/>
</dbReference>
<feature type="domain" description="RNase III" evidence="8">
    <location>
        <begin position="724"/>
        <end position="878"/>
    </location>
</feature>
<dbReference type="Proteomes" id="UP000092666">
    <property type="component" value="Unassembled WGS sequence"/>
</dbReference>
<accession>A0A1B9GSR5</accession>
<sequence>MPAPDLPTFTPSSSSASSNLTSPPSTLTFQNAGMFLTHYAQSIGQQLSFDYQNVFPPDYVTPPPSKRSIKRQKLDEAQEGANAVRKEQKETDNNQPPEGSMRECVVMLPAIGAIRSHAPPGACGWATKHLAKQSACFEAVQALYAKEEVDHEFKPTPSAPKETTACPNETVTTKSKACRNWDQMKESVQHRLPPKSQPGPNGQSGNGIYPCVTTPTFWSTCPPFRPDLIYATILQLQLARPAEDAPKSCRPLVLLTSQPIPVVTGDTELRMRIGDQPDVGASMRTVDCGKMKAWNQEQLGQACRFTEILMRANLQRPLRGDLSKVKWLIVPLTRDFKLSTSPGQGGTKLQRRDIAWDEVKGVADGPLSSPFDIRRDKLHDLARQTEDGMVSNPAEFARRSYIVALRTDLKPSSPHPAHPNSTILDYLLSQHPSLPAPTVPDQPILEIEMVRTPKHGGHALSSALPGSMEISFVLPELVQRHCIPASVFRTASILPHLFNELESTLIAHEMNEAIFSSKLDDILALQAITTPAACSTMEKHYERLEFIGDTLLKLVVTVQSYIGEYKSNSTRPIENTLADRHVLSSNRTLHAQAVKIGLAQYVRNKRFKAKDWLPRDWELVWTEMGDRATSAKASAASSQPILGQHQLGDKTLADLVEALIGASYIPSRDLDDVLAMIHALDLPVKGGHKWSDLAYELPPAVSTPAQPQSTLKGEEKYMKFFKGENRPKKILGYDFKDPSRLDEVLSLDMNIPQRKRAFDRYKMLGNAVLDYFIVEHLWETYPEEGPAALTNMKASRSVEGVRSALSIELGLVDLLRDGDDQTTAQVSKIVKAARTAKRKGDEARSNAIGMEWWAGVPVAATTADPLEAFIGAITHDASLSLVPARKIFDAHILPFLEAYCLPPHSLCAHPKAELIRWLQQRGCNAWSVERFYLGRQTQMPFSKGGKLNGLGTGSGEKEGSKVLLHDQEISRETGVGSIAVKKSCRVALERLRDEGMLEKICVCSTLREGGKRSKAKSNGKAKVKNGGAEAEAAVN</sequence>
<dbReference type="PANTHER" id="PTHR14950:SF37">
    <property type="entry name" value="ENDORIBONUCLEASE DICER"/>
    <property type="match status" value="1"/>
</dbReference>
<organism evidence="10 11">
    <name type="scientific">Kwoniella heveanensis BCC8398</name>
    <dbReference type="NCBI Taxonomy" id="1296120"/>
    <lineage>
        <taxon>Eukaryota</taxon>
        <taxon>Fungi</taxon>
        <taxon>Dikarya</taxon>
        <taxon>Basidiomycota</taxon>
        <taxon>Agaricomycotina</taxon>
        <taxon>Tremellomycetes</taxon>
        <taxon>Tremellales</taxon>
        <taxon>Cryptococcaceae</taxon>
        <taxon>Kwoniella</taxon>
    </lineage>
</organism>
<dbReference type="GO" id="GO:0004525">
    <property type="term" value="F:ribonuclease III activity"/>
    <property type="evidence" value="ECO:0007669"/>
    <property type="project" value="InterPro"/>
</dbReference>
<dbReference type="InterPro" id="IPR000999">
    <property type="entry name" value="RNase_III_dom"/>
</dbReference>
<proteinExistence type="predicted"/>
<dbReference type="PANTHER" id="PTHR14950">
    <property type="entry name" value="DICER-RELATED"/>
    <property type="match status" value="1"/>
</dbReference>
<dbReference type="Gene3D" id="1.10.1520.10">
    <property type="entry name" value="Ribonuclease III domain"/>
    <property type="match status" value="2"/>
</dbReference>
<keyword evidence="3" id="KW-0378">Hydrolase</keyword>
<dbReference type="GO" id="GO:0030422">
    <property type="term" value="P:siRNA processing"/>
    <property type="evidence" value="ECO:0007669"/>
    <property type="project" value="TreeGrafter"/>
</dbReference>
<gene>
    <name evidence="10" type="ORF">I316_04400</name>
</gene>
<dbReference type="SUPFAM" id="SSF69065">
    <property type="entry name" value="RNase III domain-like"/>
    <property type="match status" value="2"/>
</dbReference>
<dbReference type="InterPro" id="IPR036389">
    <property type="entry name" value="RNase_III_sf"/>
</dbReference>
<dbReference type="GO" id="GO:0004386">
    <property type="term" value="F:helicase activity"/>
    <property type="evidence" value="ECO:0007669"/>
    <property type="project" value="UniProtKB-KW"/>
</dbReference>
<keyword evidence="2" id="KW-0547">Nucleotide-binding</keyword>
<dbReference type="InterPro" id="IPR038248">
    <property type="entry name" value="Dicer_dimer_sf"/>
</dbReference>
<feature type="region of interest" description="Disordered" evidence="7">
    <location>
        <begin position="1"/>
        <end position="25"/>
    </location>
</feature>
<dbReference type="GO" id="GO:0003723">
    <property type="term" value="F:RNA binding"/>
    <property type="evidence" value="ECO:0007669"/>
    <property type="project" value="UniProtKB-UniRule"/>
</dbReference>
<evidence type="ECO:0000259" key="9">
    <source>
        <dbReference type="PROSITE" id="PS51327"/>
    </source>
</evidence>
<feature type="region of interest" description="Disordered" evidence="7">
    <location>
        <begin position="59"/>
        <end position="100"/>
    </location>
</feature>
<evidence type="ECO:0000256" key="5">
    <source>
        <dbReference type="ARBA" id="ARBA00022840"/>
    </source>
</evidence>
<feature type="region of interest" description="Disordered" evidence="7">
    <location>
        <begin position="1010"/>
        <end position="1035"/>
    </location>
</feature>
<dbReference type="GO" id="GO:0005524">
    <property type="term" value="F:ATP binding"/>
    <property type="evidence" value="ECO:0007669"/>
    <property type="project" value="UniProtKB-KW"/>
</dbReference>
<dbReference type="SMART" id="SM00535">
    <property type="entry name" value="RIBOc"/>
    <property type="match status" value="1"/>
</dbReference>
<dbReference type="STRING" id="1296120.A0A1B9GSR5"/>
<dbReference type="Pfam" id="PF03368">
    <property type="entry name" value="Dicer_dimer"/>
    <property type="match status" value="1"/>
</dbReference>
<reference evidence="10 11" key="1">
    <citation type="submission" date="2013-07" db="EMBL/GenBank/DDBJ databases">
        <title>The Genome Sequence of Cryptococcus heveanensis BCC8398.</title>
        <authorList>
            <consortium name="The Broad Institute Genome Sequencing Platform"/>
            <person name="Cuomo C."/>
            <person name="Litvintseva A."/>
            <person name="Chen Y."/>
            <person name="Heitman J."/>
            <person name="Sun S."/>
            <person name="Springer D."/>
            <person name="Dromer F."/>
            <person name="Young S.K."/>
            <person name="Zeng Q."/>
            <person name="Gargeya S."/>
            <person name="Fitzgerald M."/>
            <person name="Abouelleil A."/>
            <person name="Alvarado L."/>
            <person name="Berlin A.M."/>
            <person name="Chapman S.B."/>
            <person name="Dewar J."/>
            <person name="Goldberg J."/>
            <person name="Griggs A."/>
            <person name="Gujja S."/>
            <person name="Hansen M."/>
            <person name="Howarth C."/>
            <person name="Imamovic A."/>
            <person name="Larimer J."/>
            <person name="McCowan C."/>
            <person name="Murphy C."/>
            <person name="Pearson M."/>
            <person name="Priest M."/>
            <person name="Roberts A."/>
            <person name="Saif S."/>
            <person name="Shea T."/>
            <person name="Sykes S."/>
            <person name="Wortman J."/>
            <person name="Nusbaum C."/>
            <person name="Birren B."/>
        </authorList>
    </citation>
    <scope>NUCLEOTIDE SEQUENCE [LARGE SCALE GENOMIC DNA]</scope>
    <source>
        <strain evidence="10 11">BCC8398</strain>
    </source>
</reference>